<dbReference type="Gene3D" id="3.30.450.40">
    <property type="match status" value="1"/>
</dbReference>
<dbReference type="InterPro" id="IPR038367">
    <property type="entry name" value="PelD_GGDEF_sf"/>
</dbReference>
<comment type="caution">
    <text evidence="3">The sequence shown here is derived from an EMBL/GenBank/DDBJ whole genome shotgun (WGS) entry which is preliminary data.</text>
</comment>
<keyword evidence="1" id="KW-1133">Transmembrane helix</keyword>
<dbReference type="SUPFAM" id="SSF55781">
    <property type="entry name" value="GAF domain-like"/>
    <property type="match status" value="1"/>
</dbReference>
<feature type="transmembrane region" description="Helical" evidence="1">
    <location>
        <begin position="14"/>
        <end position="37"/>
    </location>
</feature>
<dbReference type="InterPro" id="IPR029016">
    <property type="entry name" value="GAF-like_dom_sf"/>
</dbReference>
<feature type="domain" description="PelD GGDEF" evidence="2">
    <location>
        <begin position="328"/>
        <end position="431"/>
    </location>
</feature>
<accession>A0A316FMA0</accession>
<keyword evidence="1" id="KW-0812">Transmembrane</keyword>
<feature type="transmembrane region" description="Helical" evidence="1">
    <location>
        <begin position="43"/>
        <end position="61"/>
    </location>
</feature>
<gene>
    <name evidence="3" type="ORF">C8D97_108225</name>
</gene>
<dbReference type="RefSeq" id="WP_109764105.1">
    <property type="nucleotide sequence ID" value="NZ_QGGU01000008.1"/>
</dbReference>
<name>A0A316FMA0_9GAMM</name>
<dbReference type="EMBL" id="QGGU01000008">
    <property type="protein sequence ID" value="PWK49315.1"/>
    <property type="molecule type" value="Genomic_DNA"/>
</dbReference>
<evidence type="ECO:0000256" key="1">
    <source>
        <dbReference type="SAM" id="Phobius"/>
    </source>
</evidence>
<sequence length="457" mass="52110">MEFNRNSYEITQQAAAWFSWLEVAVITTLVIVFCQLAKPDDPFFLNSTIAWPVVAPLLISLRYGFFKGVVSAALLLLIIVLWQRLNNDANNLTPTYAIFIAITSMVAGEFRDTWERRLSRLQESNQYRQLRLDEFTRSFHMLKVSHDRLEQQMAGHSLSLREALINLRKNIQGSNQHQNLLSKISSAVANKIMALFSEYGSIQQAAFYQYTEQGIQSEPLSRLGEDITLINDDPLLKHCISTRQVVSINPELVKKINAQHSKYMMCIPFIDSNDHLYAVVVVNSMPFLSFQEPVQKLLAVLAGHIADLFSAIQVVDKLEDVELTDMLVNLKRSLININKHELPSTVISFNIENNDAGYQVLSIIKQIRRGLDLIFEYQTDSTVEVICLLPLTELIGVEGYRNRLQEACQSQLGMSLTQLPVEINIHYMSKDPELLQSFIRKHCSHEHPLVSYSGYFA</sequence>
<dbReference type="OrthoDB" id="5442761at2"/>
<keyword evidence="1" id="KW-0472">Membrane</keyword>
<organism evidence="3 4">
    <name type="scientific">Pleionea mediterranea</name>
    <dbReference type="NCBI Taxonomy" id="523701"/>
    <lineage>
        <taxon>Bacteria</taxon>
        <taxon>Pseudomonadati</taxon>
        <taxon>Pseudomonadota</taxon>
        <taxon>Gammaproteobacteria</taxon>
        <taxon>Oceanospirillales</taxon>
        <taxon>Pleioneaceae</taxon>
        <taxon>Pleionea</taxon>
    </lineage>
</organism>
<dbReference type="Proteomes" id="UP000245790">
    <property type="component" value="Unassembled WGS sequence"/>
</dbReference>
<dbReference type="Pfam" id="PF16963">
    <property type="entry name" value="PelD_GGDEF"/>
    <property type="match status" value="1"/>
</dbReference>
<evidence type="ECO:0000313" key="4">
    <source>
        <dbReference type="Proteomes" id="UP000245790"/>
    </source>
</evidence>
<reference evidence="3 4" key="1">
    <citation type="submission" date="2018-05" db="EMBL/GenBank/DDBJ databases">
        <title>Genomic Encyclopedia of Type Strains, Phase IV (KMG-IV): sequencing the most valuable type-strain genomes for metagenomic binning, comparative biology and taxonomic classification.</title>
        <authorList>
            <person name="Goeker M."/>
        </authorList>
    </citation>
    <scope>NUCLEOTIDE SEQUENCE [LARGE SCALE GENOMIC DNA]</scope>
    <source>
        <strain evidence="3 4">DSM 25350</strain>
    </source>
</reference>
<evidence type="ECO:0000259" key="2">
    <source>
        <dbReference type="Pfam" id="PF16963"/>
    </source>
</evidence>
<proteinExistence type="predicted"/>
<dbReference type="AlphaFoldDB" id="A0A316FMA0"/>
<evidence type="ECO:0000313" key="3">
    <source>
        <dbReference type="EMBL" id="PWK49315.1"/>
    </source>
</evidence>
<feature type="transmembrane region" description="Helical" evidence="1">
    <location>
        <begin position="68"/>
        <end position="85"/>
    </location>
</feature>
<dbReference type="InterPro" id="IPR031583">
    <property type="entry name" value="PelD_GGDEF"/>
</dbReference>
<dbReference type="Gene3D" id="3.30.70.2880">
    <property type="match status" value="1"/>
</dbReference>
<protein>
    <submittedName>
        <fullName evidence="3">PelD-like GGDEF domain-containing protein</fullName>
    </submittedName>
</protein>
<keyword evidence="4" id="KW-1185">Reference proteome</keyword>
<feature type="transmembrane region" description="Helical" evidence="1">
    <location>
        <begin position="91"/>
        <end position="110"/>
    </location>
</feature>